<feature type="transmembrane region" description="Helical" evidence="9">
    <location>
        <begin position="458"/>
        <end position="476"/>
    </location>
</feature>
<protein>
    <recommendedName>
        <fullName evidence="7">Glycogen [starch] synthase</fullName>
        <ecNumber evidence="7">2.4.1.11</ecNumber>
    </recommendedName>
</protein>
<dbReference type="GO" id="GO:0005737">
    <property type="term" value="C:cytoplasm"/>
    <property type="evidence" value="ECO:0007669"/>
    <property type="project" value="TreeGrafter"/>
</dbReference>
<evidence type="ECO:0000256" key="1">
    <source>
        <dbReference type="ARBA" id="ARBA00004964"/>
    </source>
</evidence>
<evidence type="ECO:0000256" key="2">
    <source>
        <dbReference type="ARBA" id="ARBA00010686"/>
    </source>
</evidence>
<dbReference type="EC" id="2.4.1.11" evidence="7"/>
<comment type="catalytic activity">
    <reaction evidence="6">
        <text>[(1-&gt;4)-alpha-D-glucosyl](n) + UDP-alpha-D-glucose = [(1-&gt;4)-alpha-D-glucosyl](n+1) + UDP + H(+)</text>
        <dbReference type="Rhea" id="RHEA:18549"/>
        <dbReference type="Rhea" id="RHEA-COMP:9584"/>
        <dbReference type="Rhea" id="RHEA-COMP:9587"/>
        <dbReference type="ChEBI" id="CHEBI:15378"/>
        <dbReference type="ChEBI" id="CHEBI:15444"/>
        <dbReference type="ChEBI" id="CHEBI:58223"/>
        <dbReference type="ChEBI" id="CHEBI:58885"/>
        <dbReference type="EC" id="2.4.1.11"/>
    </reaction>
    <physiologicalReaction direction="left-to-right" evidence="6">
        <dbReference type="Rhea" id="RHEA:18550"/>
    </physiologicalReaction>
</comment>
<keyword evidence="5 7" id="KW-0320">Glycogen biosynthesis</keyword>
<dbReference type="EMBL" id="CAJOBC010000824">
    <property type="protein sequence ID" value="CAF3629797.1"/>
    <property type="molecule type" value="Genomic_DNA"/>
</dbReference>
<feature type="region of interest" description="Disordered" evidence="8">
    <location>
        <begin position="938"/>
        <end position="997"/>
    </location>
</feature>
<dbReference type="GO" id="GO:0004373">
    <property type="term" value="F:alpha-1,4-glucan glucosyltransferase (UDP-glucose donor) activity"/>
    <property type="evidence" value="ECO:0007669"/>
    <property type="project" value="UniProtKB-EC"/>
</dbReference>
<keyword evidence="12" id="KW-1185">Reference proteome</keyword>
<evidence type="ECO:0000256" key="9">
    <source>
        <dbReference type="SAM" id="Phobius"/>
    </source>
</evidence>
<feature type="compositionally biased region" description="Low complexity" evidence="8">
    <location>
        <begin position="952"/>
        <end position="970"/>
    </location>
</feature>
<feature type="compositionally biased region" description="Pro residues" evidence="8">
    <location>
        <begin position="39"/>
        <end position="52"/>
    </location>
</feature>
<dbReference type="OrthoDB" id="6335297at2759"/>
<dbReference type="UniPathway" id="UPA00164"/>
<dbReference type="Proteomes" id="UP000681722">
    <property type="component" value="Unassembled WGS sequence"/>
</dbReference>
<comment type="function">
    <text evidence="7">Transfers the glycosyl residue from UDP-Glc to the non-reducing end of alpha-1,4-glucan.</text>
</comment>
<accession>A0A813VF48</accession>
<reference evidence="10" key="1">
    <citation type="submission" date="2021-02" db="EMBL/GenBank/DDBJ databases">
        <authorList>
            <person name="Nowell W R."/>
        </authorList>
    </citation>
    <scope>NUCLEOTIDE SEQUENCE</scope>
</reference>
<comment type="caution">
    <text evidence="10">The sequence shown here is derived from an EMBL/GenBank/DDBJ whole genome shotgun (WGS) entry which is preliminary data.</text>
</comment>
<gene>
    <name evidence="10" type="ORF">GPM918_LOCUS5636</name>
    <name evidence="11" type="ORF">SRO942_LOCUS5636</name>
</gene>
<dbReference type="PANTHER" id="PTHR10176:SF3">
    <property type="entry name" value="GLYCOGEN [STARCH] SYNTHASE"/>
    <property type="match status" value="1"/>
</dbReference>
<comment type="pathway">
    <text evidence="1 7">Glycan biosynthesis; glycogen biosynthesis.</text>
</comment>
<dbReference type="InterPro" id="IPR008631">
    <property type="entry name" value="Glycogen_synth"/>
</dbReference>
<keyword evidence="9" id="KW-0472">Membrane</keyword>
<dbReference type="Gene3D" id="3.40.50.2000">
    <property type="entry name" value="Glycogen Phosphorylase B"/>
    <property type="match status" value="2"/>
</dbReference>
<evidence type="ECO:0000313" key="11">
    <source>
        <dbReference type="EMBL" id="CAF3629797.1"/>
    </source>
</evidence>
<dbReference type="GO" id="GO:0005978">
    <property type="term" value="P:glycogen biosynthetic process"/>
    <property type="evidence" value="ECO:0007669"/>
    <property type="project" value="UniProtKB-UniPathway"/>
</dbReference>
<comment type="similarity">
    <text evidence="2 7">Belongs to the glycosyltransferase 3 family.</text>
</comment>
<dbReference type="EMBL" id="CAJNOQ010000824">
    <property type="protein sequence ID" value="CAF0842458.1"/>
    <property type="molecule type" value="Genomic_DNA"/>
</dbReference>
<sequence>MTEKRPRFEILPVSEITEQSSITMPIDTSVDIVNENPILSPPPPAPLLPPSIPSSSSLRTRRTLNLSTYLKKKSLYNSRKFSTVASFDLPDLKTYYPVDEPLLHKPLLCLNSLSVVDSKETNNVVDTKQSLPSDDTDLLSMSATEYDPYATTHSSQTQDDTCKITNKFLNELRRKGRELRERRNNMPIDQRILQHKSHQLRAQDIFDVHFGIDDYGTKEVTWGWNIDPSDEYNQQIKTPHIYDYNLNNIVKVPLLYDEKVQQQIKADIYDELNRQRNKTLYKQHRHIFVGRVLFILVSSFFGFMAFTLIYVVSSLYNRADYAKLPDNEGDKAKQMGKWLLEISWEIANKVTGIYKVIRSKVPITKKEYGNNFICIGPYNDSFVKSEVEICEPRMNVVKAVVNDMKRYGVHVVTGNWLIEGLPQVVLFDTGSAADRLDGWRSDFFEYARIQIPYHDKEANDAVIFGFCVFWFIGIFLKKLKFYKRRYVIAHFHEWLAGVGLIMARLRGYDCALVFTTHGTLLGKCLCGSSTDFYNRLDSFNSDKEAGDRQIYHRYCIERAAASCAHVFTTVSGITGIESEFLLNKKPDLLTPNGLIEQRFAALHEFQNLHAQNKEKLHAFVRGHFYGHYDFDLDKTLYCFITGQYEFFNKGVDMFIESLAKLNDMLKSLGSDMTIIAFLIFPTATNNFNIESLRGQSIAKMLRDTVQNVQSEIGKPLYEVCLKGCVPSADEILHTEDMIELKKCVLASERSSLPSISTHNVVDDSTDPILNSLRRYQLFNNRSDRVKVIFHPEFLRSTNPLLPLDYEEFVRGCHLGVFPSYYEPWGYSPAECTVMGVPVITTNLSGFGCFMEERISDPSSHGIYIVDRHYKTAEESCQQLTKFMFDFSQLTRRQRTMLRNRTVRLSELLDWKTLGIYYYKARQLALQRVHPEMEGEMKLITNPKYNPGKTLQSRRSSSSSSSSSSSTESSSAWSDEDRKMKLKEAERQQEASSTPIQLTDDILLGPYSHNEIISKI</sequence>
<dbReference type="SUPFAM" id="SSF53756">
    <property type="entry name" value="UDP-Glycosyltransferase/glycogen phosphorylase"/>
    <property type="match status" value="2"/>
</dbReference>
<keyword evidence="9" id="KW-0812">Transmembrane</keyword>
<dbReference type="AlphaFoldDB" id="A0A813VF48"/>
<evidence type="ECO:0000256" key="5">
    <source>
        <dbReference type="ARBA" id="ARBA00023056"/>
    </source>
</evidence>
<evidence type="ECO:0000313" key="12">
    <source>
        <dbReference type="Proteomes" id="UP000663829"/>
    </source>
</evidence>
<organism evidence="10 12">
    <name type="scientific">Didymodactylos carnosus</name>
    <dbReference type="NCBI Taxonomy" id="1234261"/>
    <lineage>
        <taxon>Eukaryota</taxon>
        <taxon>Metazoa</taxon>
        <taxon>Spiralia</taxon>
        <taxon>Gnathifera</taxon>
        <taxon>Rotifera</taxon>
        <taxon>Eurotatoria</taxon>
        <taxon>Bdelloidea</taxon>
        <taxon>Philodinida</taxon>
        <taxon>Philodinidae</taxon>
        <taxon>Didymodactylos</taxon>
    </lineage>
</organism>
<feature type="region of interest" description="Disordered" evidence="8">
    <location>
        <begin position="37"/>
        <end position="56"/>
    </location>
</feature>
<keyword evidence="9" id="KW-1133">Transmembrane helix</keyword>
<evidence type="ECO:0000256" key="4">
    <source>
        <dbReference type="ARBA" id="ARBA00022679"/>
    </source>
</evidence>
<dbReference type="Proteomes" id="UP000663829">
    <property type="component" value="Unassembled WGS sequence"/>
</dbReference>
<dbReference type="Pfam" id="PF05693">
    <property type="entry name" value="Glycogen_syn"/>
    <property type="match status" value="1"/>
</dbReference>
<dbReference type="FunFam" id="3.40.50.2000:FF:000014">
    <property type="entry name" value="Glycogen [starch] synthase"/>
    <property type="match status" value="1"/>
</dbReference>
<evidence type="ECO:0000256" key="6">
    <source>
        <dbReference type="ARBA" id="ARBA00047345"/>
    </source>
</evidence>
<name>A0A813VF48_9BILA</name>
<proteinExistence type="inferred from homology"/>
<keyword evidence="3 7" id="KW-0328">Glycosyltransferase</keyword>
<evidence type="ECO:0000256" key="3">
    <source>
        <dbReference type="ARBA" id="ARBA00022676"/>
    </source>
</evidence>
<evidence type="ECO:0000313" key="10">
    <source>
        <dbReference type="EMBL" id="CAF0842458.1"/>
    </source>
</evidence>
<feature type="compositionally biased region" description="Basic and acidic residues" evidence="8">
    <location>
        <begin position="974"/>
        <end position="988"/>
    </location>
</feature>
<evidence type="ECO:0000256" key="8">
    <source>
        <dbReference type="SAM" id="MobiDB-lite"/>
    </source>
</evidence>
<feature type="transmembrane region" description="Helical" evidence="9">
    <location>
        <begin position="288"/>
        <end position="312"/>
    </location>
</feature>
<keyword evidence="4 7" id="KW-0808">Transferase</keyword>
<dbReference type="PANTHER" id="PTHR10176">
    <property type="entry name" value="GLYCOGEN SYNTHASE"/>
    <property type="match status" value="1"/>
</dbReference>
<evidence type="ECO:0000256" key="7">
    <source>
        <dbReference type="RuleBase" id="RU363104"/>
    </source>
</evidence>